<feature type="region of interest" description="Disordered" evidence="6">
    <location>
        <begin position="1"/>
        <end position="45"/>
    </location>
</feature>
<feature type="region of interest" description="Disordered" evidence="6">
    <location>
        <begin position="170"/>
        <end position="190"/>
    </location>
</feature>
<dbReference type="InterPro" id="IPR036855">
    <property type="entry name" value="Znf_CCCH_sf"/>
</dbReference>
<dbReference type="PANTHER" id="PTHR12506:SF50">
    <property type="entry name" value="ZINC FINGER CCCH DOMAIN-CONTAINING PROTEIN 26"/>
    <property type="match status" value="1"/>
</dbReference>
<feature type="transmembrane region" description="Helical" evidence="7">
    <location>
        <begin position="419"/>
        <end position="439"/>
    </location>
</feature>
<feature type="transmembrane region" description="Helical" evidence="7">
    <location>
        <begin position="523"/>
        <end position="543"/>
    </location>
</feature>
<feature type="domain" description="C3H1-type" evidence="8">
    <location>
        <begin position="73"/>
        <end position="101"/>
    </location>
</feature>
<dbReference type="GO" id="GO:0003729">
    <property type="term" value="F:mRNA binding"/>
    <property type="evidence" value="ECO:0007669"/>
    <property type="project" value="TreeGrafter"/>
</dbReference>
<keyword evidence="7" id="KW-0472">Membrane</keyword>
<reference evidence="9" key="1">
    <citation type="submission" date="2020-05" db="EMBL/GenBank/DDBJ databases">
        <title>WGS assembly of Panicum virgatum.</title>
        <authorList>
            <person name="Lovell J.T."/>
            <person name="Jenkins J."/>
            <person name="Shu S."/>
            <person name="Juenger T.E."/>
            <person name="Schmutz J."/>
        </authorList>
    </citation>
    <scope>NUCLEOTIDE SEQUENCE</scope>
    <source>
        <strain evidence="9">AP13</strain>
    </source>
</reference>
<name>A0A8T0V5B9_PANVG</name>
<keyword evidence="10" id="KW-1185">Reference proteome</keyword>
<dbReference type="SMART" id="SM00356">
    <property type="entry name" value="ZnF_C3H1"/>
    <property type="match status" value="2"/>
</dbReference>
<dbReference type="PANTHER" id="PTHR12506">
    <property type="entry name" value="PROTEIN PHOSPHATASE RELATED"/>
    <property type="match status" value="1"/>
</dbReference>
<evidence type="ECO:0000256" key="3">
    <source>
        <dbReference type="ARBA" id="ARBA00022833"/>
    </source>
</evidence>
<dbReference type="SUPFAM" id="SSF90229">
    <property type="entry name" value="CCCH zinc finger"/>
    <property type="match status" value="1"/>
</dbReference>
<dbReference type="PROSITE" id="PS50103">
    <property type="entry name" value="ZF_C3H1"/>
    <property type="match status" value="2"/>
</dbReference>
<feature type="zinc finger region" description="C3H1-type" evidence="5">
    <location>
        <begin position="73"/>
        <end position="101"/>
    </location>
</feature>
<dbReference type="Pfam" id="PF00642">
    <property type="entry name" value="zf-CCCH"/>
    <property type="match status" value="1"/>
</dbReference>
<keyword evidence="3 5" id="KW-0862">Zinc</keyword>
<evidence type="ECO:0000259" key="8">
    <source>
        <dbReference type="PROSITE" id="PS50103"/>
    </source>
</evidence>
<feature type="transmembrane region" description="Helical" evidence="7">
    <location>
        <begin position="555"/>
        <end position="576"/>
    </location>
</feature>
<evidence type="ECO:0000256" key="4">
    <source>
        <dbReference type="ARBA" id="ARBA00023125"/>
    </source>
</evidence>
<keyword evidence="1 5" id="KW-0479">Metal-binding</keyword>
<gene>
    <name evidence="9" type="ORF">PVAP13_3KG505400</name>
</gene>
<evidence type="ECO:0000313" key="10">
    <source>
        <dbReference type="Proteomes" id="UP000823388"/>
    </source>
</evidence>
<dbReference type="EMBL" id="CM029041">
    <property type="protein sequence ID" value="KAG2629455.1"/>
    <property type="molecule type" value="Genomic_DNA"/>
</dbReference>
<evidence type="ECO:0000256" key="1">
    <source>
        <dbReference type="ARBA" id="ARBA00022723"/>
    </source>
</evidence>
<feature type="region of interest" description="Disordered" evidence="6">
    <location>
        <begin position="340"/>
        <end position="360"/>
    </location>
</feature>
<keyword evidence="4" id="KW-0238">DNA-binding</keyword>
<dbReference type="Proteomes" id="UP000823388">
    <property type="component" value="Chromosome 3K"/>
</dbReference>
<proteinExistence type="predicted"/>
<protein>
    <recommendedName>
        <fullName evidence="8">C3H1-type domain-containing protein</fullName>
    </recommendedName>
</protein>
<evidence type="ECO:0000313" key="9">
    <source>
        <dbReference type="EMBL" id="KAG2629455.1"/>
    </source>
</evidence>
<dbReference type="GO" id="GO:0008270">
    <property type="term" value="F:zinc ion binding"/>
    <property type="evidence" value="ECO:0007669"/>
    <property type="project" value="UniProtKB-KW"/>
</dbReference>
<keyword evidence="7" id="KW-1133">Transmembrane helix</keyword>
<feature type="transmembrane region" description="Helical" evidence="7">
    <location>
        <begin position="371"/>
        <end position="387"/>
    </location>
</feature>
<dbReference type="InterPro" id="IPR050974">
    <property type="entry name" value="Plant_ZF_CCCH"/>
</dbReference>
<organism evidence="9 10">
    <name type="scientific">Panicum virgatum</name>
    <name type="common">Blackwell switchgrass</name>
    <dbReference type="NCBI Taxonomy" id="38727"/>
    <lineage>
        <taxon>Eukaryota</taxon>
        <taxon>Viridiplantae</taxon>
        <taxon>Streptophyta</taxon>
        <taxon>Embryophyta</taxon>
        <taxon>Tracheophyta</taxon>
        <taxon>Spermatophyta</taxon>
        <taxon>Magnoliopsida</taxon>
        <taxon>Liliopsida</taxon>
        <taxon>Poales</taxon>
        <taxon>Poaceae</taxon>
        <taxon>PACMAD clade</taxon>
        <taxon>Panicoideae</taxon>
        <taxon>Panicodae</taxon>
        <taxon>Paniceae</taxon>
        <taxon>Panicinae</taxon>
        <taxon>Panicum</taxon>
        <taxon>Panicum sect. Hiantes</taxon>
    </lineage>
</organism>
<accession>A0A8T0V5B9</accession>
<dbReference type="GO" id="GO:0003677">
    <property type="term" value="F:DNA binding"/>
    <property type="evidence" value="ECO:0007669"/>
    <property type="project" value="UniProtKB-KW"/>
</dbReference>
<feature type="transmembrane region" description="Helical" evidence="7">
    <location>
        <begin position="445"/>
        <end position="466"/>
    </location>
</feature>
<evidence type="ECO:0000256" key="7">
    <source>
        <dbReference type="SAM" id="Phobius"/>
    </source>
</evidence>
<keyword evidence="7" id="KW-0812">Transmembrane</keyword>
<feature type="transmembrane region" description="Helical" evidence="7">
    <location>
        <begin position="487"/>
        <end position="511"/>
    </location>
</feature>
<dbReference type="InterPro" id="IPR000571">
    <property type="entry name" value="Znf_CCCH"/>
</dbReference>
<sequence>MMEPYTTGGLGGSMLRRRPPQGSFGSSNPDNYDRRERQRLGLPWSPPGWDAAWERARDRDAATAARGARLPERPGEPDCAYYVNFGLCRLGERCKLNHPRDRASLLVGDLVVDGGGRASAWIWKRGAAKLPERPLRPGEPDCDYYLKFGTCRLGEHCNFNHPLDRIYAEDPLQHPAGSGSSSSLPESVAPSRLIAQEDPSLSLQHRADSGSSNSQQEAVLHVDDAGLSPSRPAYDEDEAAEPLLLLEHPADSGSNNQEQEDAVDVGAGISLQPEPSLPLQHPADSGIINPELEVAVDVCADVSLEAHPFLPLQYPADRGRNDSLPEVAVAVDAELSASTSTAQHVEDDVHGTPDDQIKEQQNRCTKYSKKVLMFAIITFIDYAVSISSTRYTVLTKASMAALFVAICSDLFSLKMKPKWCTLVYVSCFHLVLMTTLIFVSLNKDYAYAVLIVPLMIGAPLLQRKLWPQERQQSTSDDRADEKLDDMFNLAALILNGGSLTIALISIVRRFISGPGNYRTGCAAGFLLFFTVVVGLYLMMVTTVRHAALTLHAKYLHNLFIVLVVGTLITTLGPIWFH</sequence>
<feature type="domain" description="C3H1-type" evidence="8">
    <location>
        <begin position="136"/>
        <end position="164"/>
    </location>
</feature>
<dbReference type="AlphaFoldDB" id="A0A8T0V5B9"/>
<comment type="caution">
    <text evidence="9">The sequence shown here is derived from an EMBL/GenBank/DDBJ whole genome shotgun (WGS) entry which is preliminary data.</text>
</comment>
<evidence type="ECO:0000256" key="6">
    <source>
        <dbReference type="SAM" id="MobiDB-lite"/>
    </source>
</evidence>
<feature type="compositionally biased region" description="Basic and acidic residues" evidence="6">
    <location>
        <begin position="344"/>
        <end position="360"/>
    </location>
</feature>
<feature type="zinc finger region" description="C3H1-type" evidence="5">
    <location>
        <begin position="136"/>
        <end position="164"/>
    </location>
</feature>
<evidence type="ECO:0000256" key="2">
    <source>
        <dbReference type="ARBA" id="ARBA00022771"/>
    </source>
</evidence>
<keyword evidence="2 5" id="KW-0863">Zinc-finger</keyword>
<evidence type="ECO:0000256" key="5">
    <source>
        <dbReference type="PROSITE-ProRule" id="PRU00723"/>
    </source>
</evidence>
<dbReference type="OrthoDB" id="655425at2759"/>
<dbReference type="Gene3D" id="4.10.1000.10">
    <property type="entry name" value="Zinc finger, CCCH-type"/>
    <property type="match status" value="1"/>
</dbReference>